<gene>
    <name evidence="2" type="ORF">C3E79_10305</name>
</gene>
<evidence type="ECO:0000313" key="3">
    <source>
        <dbReference type="Proteomes" id="UP000244754"/>
    </source>
</evidence>
<protein>
    <submittedName>
        <fullName evidence="2">Recombination protein RecT</fullName>
    </submittedName>
</protein>
<dbReference type="GO" id="GO:0006259">
    <property type="term" value="P:DNA metabolic process"/>
    <property type="evidence" value="ECO:0007669"/>
    <property type="project" value="InterPro"/>
</dbReference>
<dbReference type="InterPro" id="IPR018330">
    <property type="entry name" value="RecT_fam"/>
</dbReference>
<feature type="compositionally biased region" description="Polar residues" evidence="1">
    <location>
        <begin position="9"/>
        <end position="20"/>
    </location>
</feature>
<dbReference type="NCBIfam" id="TIGR00616">
    <property type="entry name" value="rect"/>
    <property type="match status" value="1"/>
</dbReference>
<sequence>MKDLETRMAANQQPAQQRPTTLADQIRGMEQQFALAMPKGAEASQLVRDALTALRQAPKLAQCTPQSVLGSLMTCAQLGLRPGVLGHAYLIPFYDRRAGGLVAQLVIGYQGLVELAHRSGQIKSLIARTVYENDVFDVDYGLEDKLVHKPYMGGDKGQPIAYYAVAKFTTGGHAFYVMSHPEMLDYRARFAKSAERGPWVDNFEAMALKTCVRQLSKWMPKSTELATAIAADESVRVDLTPDAINYPEHVDGEVVDAQGTTEDTAGEGEQSA</sequence>
<dbReference type="RefSeq" id="WP_108404827.1">
    <property type="nucleotide sequence ID" value="NZ_CP026948.1"/>
</dbReference>
<dbReference type="Pfam" id="PF03837">
    <property type="entry name" value="RecT"/>
    <property type="match status" value="1"/>
</dbReference>
<dbReference type="Proteomes" id="UP000244754">
    <property type="component" value="Chromosome"/>
</dbReference>
<feature type="region of interest" description="Disordered" evidence="1">
    <location>
        <begin position="1"/>
        <end position="20"/>
    </location>
</feature>
<dbReference type="GO" id="GO:0003677">
    <property type="term" value="F:DNA binding"/>
    <property type="evidence" value="ECO:0007669"/>
    <property type="project" value="InterPro"/>
</dbReference>
<name>A0A2S0WGC4_9CORY</name>
<reference evidence="3" key="1">
    <citation type="submission" date="2018-01" db="EMBL/GenBank/DDBJ databases">
        <authorList>
            <person name="Li J."/>
        </authorList>
    </citation>
    <scope>NUCLEOTIDE SEQUENCE [LARGE SCALE GENOMIC DNA]</scope>
    <source>
        <strain evidence="3">2184</strain>
    </source>
</reference>
<proteinExistence type="predicted"/>
<evidence type="ECO:0000256" key="1">
    <source>
        <dbReference type="SAM" id="MobiDB-lite"/>
    </source>
</evidence>
<evidence type="ECO:0000313" key="2">
    <source>
        <dbReference type="EMBL" id="AWB84819.1"/>
    </source>
</evidence>
<dbReference type="AlphaFoldDB" id="A0A2S0WGC4"/>
<keyword evidence="3" id="KW-1185">Reference proteome</keyword>
<dbReference type="InterPro" id="IPR004590">
    <property type="entry name" value="ssDNA_annealing_RecT"/>
</dbReference>
<dbReference type="KEGG" id="clia:C3E79_10305"/>
<accession>A0A2S0WGC4</accession>
<dbReference type="NCBIfam" id="NF007351">
    <property type="entry name" value="PRK09846.1"/>
    <property type="match status" value="1"/>
</dbReference>
<dbReference type="OrthoDB" id="5124088at2"/>
<dbReference type="EMBL" id="CP026948">
    <property type="protein sequence ID" value="AWB84819.1"/>
    <property type="molecule type" value="Genomic_DNA"/>
</dbReference>
<organism evidence="2 3">
    <name type="scientific">Corynebacterium liangguodongii</name>
    <dbReference type="NCBI Taxonomy" id="2079535"/>
    <lineage>
        <taxon>Bacteria</taxon>
        <taxon>Bacillati</taxon>
        <taxon>Actinomycetota</taxon>
        <taxon>Actinomycetes</taxon>
        <taxon>Mycobacteriales</taxon>
        <taxon>Corynebacteriaceae</taxon>
        <taxon>Corynebacterium</taxon>
    </lineage>
</organism>